<dbReference type="PIRSF" id="PIRSF015617">
    <property type="entry name" value="Adensltrnsf_CobA"/>
    <property type="match status" value="1"/>
</dbReference>
<dbReference type="NCBIfam" id="NF004637">
    <property type="entry name" value="PRK05986.1"/>
    <property type="match status" value="1"/>
</dbReference>
<evidence type="ECO:0000256" key="8">
    <source>
        <dbReference type="ARBA" id="ARBA00048555"/>
    </source>
</evidence>
<dbReference type="CDD" id="cd00561">
    <property type="entry name" value="CobA_ACA"/>
    <property type="match status" value="1"/>
</dbReference>
<dbReference type="GO" id="GO:0005524">
    <property type="term" value="F:ATP binding"/>
    <property type="evidence" value="ECO:0007669"/>
    <property type="project" value="InterPro"/>
</dbReference>
<dbReference type="Proteomes" id="UP000297613">
    <property type="component" value="Unassembled WGS sequence"/>
</dbReference>
<evidence type="ECO:0000256" key="7">
    <source>
        <dbReference type="ARBA" id="ARBA00033354"/>
    </source>
</evidence>
<evidence type="ECO:0000256" key="1">
    <source>
        <dbReference type="ARBA" id="ARBA00005121"/>
    </source>
</evidence>
<dbReference type="EMBL" id="RQGM01000011">
    <property type="protein sequence ID" value="TGL88413.1"/>
    <property type="molecule type" value="Genomic_DNA"/>
</dbReference>
<dbReference type="EC" id="2.5.1.17" evidence="3"/>
<evidence type="ECO:0000256" key="2">
    <source>
        <dbReference type="ARBA" id="ARBA00007487"/>
    </source>
</evidence>
<dbReference type="GO" id="GO:0009236">
    <property type="term" value="P:cobalamin biosynthetic process"/>
    <property type="evidence" value="ECO:0007669"/>
    <property type="project" value="InterPro"/>
</dbReference>
<dbReference type="PANTHER" id="PTHR46638">
    <property type="entry name" value="CORRINOID ADENOSYLTRANSFERASE"/>
    <property type="match status" value="1"/>
</dbReference>
<reference evidence="10 11" key="1">
    <citation type="journal article" date="2019" name="PLoS Negl. Trop. Dis.">
        <title>Revisiting the worldwide diversity of Leptospira species in the environment.</title>
        <authorList>
            <person name="Vincent A.T."/>
            <person name="Schiettekatte O."/>
            <person name="Bourhy P."/>
            <person name="Veyrier F.J."/>
            <person name="Picardeau M."/>
        </authorList>
    </citation>
    <scope>NUCLEOTIDE SEQUENCE [LARGE SCALE GENOMIC DNA]</scope>
    <source>
        <strain evidence="10 11">201702445</strain>
    </source>
</reference>
<evidence type="ECO:0000313" key="10">
    <source>
        <dbReference type="EMBL" id="TGL88413.1"/>
    </source>
</evidence>
<sequence>MSESAKETRGLVVVHTGNGKGKTTAALGIVFRALGRGMKCGVIQFLKGKWETGERKFARTIPELDFHVMGLGFTWDSDDLDKDKAAAEEAWSVSARMIQEGNHNIIILDEITYAFHYGWLPVGEVLEVLKERPRHVHVVVTGRNCPEVLLEYADLVSVIEAKKHPYQSGIPAQKGIDF</sequence>
<comment type="caution">
    <text evidence="10">The sequence shown here is derived from an EMBL/GenBank/DDBJ whole genome shotgun (WGS) entry which is preliminary data.</text>
</comment>
<keyword evidence="10" id="KW-0808">Transferase</keyword>
<dbReference type="InterPro" id="IPR027417">
    <property type="entry name" value="P-loop_NTPase"/>
</dbReference>
<dbReference type="RefSeq" id="WP_135570386.1">
    <property type="nucleotide sequence ID" value="NZ_RQGK01000058.1"/>
</dbReference>
<gene>
    <name evidence="10" type="primary">cobO</name>
    <name evidence="10" type="ORF">EHQ83_02960</name>
</gene>
<comment type="similarity">
    <text evidence="2">Belongs to the Cob(I)alamin adenosyltransferase family.</text>
</comment>
<evidence type="ECO:0000313" key="11">
    <source>
        <dbReference type="Proteomes" id="UP000297613"/>
    </source>
</evidence>
<comment type="pathway">
    <text evidence="1">Cofactor biosynthesis; adenosylcobalamin biosynthesis; adenosylcobalamin from cob(II)yrinate a,c-diamide: step 2/7.</text>
</comment>
<proteinExistence type="inferred from homology"/>
<evidence type="ECO:0000256" key="6">
    <source>
        <dbReference type="ARBA" id="ARBA00033334"/>
    </source>
</evidence>
<comment type="catalytic activity">
    <reaction evidence="9">
        <text>2 cob(II)alamin + reduced [electron-transfer flavoprotein] + 2 ATP = 2 adenosylcob(III)alamin + 2 triphosphate + oxidized [electron-transfer flavoprotein] + 3 H(+)</text>
        <dbReference type="Rhea" id="RHEA:28671"/>
        <dbReference type="Rhea" id="RHEA-COMP:10685"/>
        <dbReference type="Rhea" id="RHEA-COMP:10686"/>
        <dbReference type="ChEBI" id="CHEBI:15378"/>
        <dbReference type="ChEBI" id="CHEBI:16304"/>
        <dbReference type="ChEBI" id="CHEBI:18036"/>
        <dbReference type="ChEBI" id="CHEBI:18408"/>
        <dbReference type="ChEBI" id="CHEBI:30616"/>
        <dbReference type="ChEBI" id="CHEBI:57692"/>
        <dbReference type="ChEBI" id="CHEBI:58307"/>
        <dbReference type="EC" id="2.5.1.17"/>
    </reaction>
</comment>
<dbReference type="Gene3D" id="3.40.50.300">
    <property type="entry name" value="P-loop containing nucleotide triphosphate hydrolases"/>
    <property type="match status" value="1"/>
</dbReference>
<dbReference type="SUPFAM" id="SSF52540">
    <property type="entry name" value="P-loop containing nucleoside triphosphate hydrolases"/>
    <property type="match status" value="1"/>
</dbReference>
<accession>A0A6N4QWA3</accession>
<dbReference type="Pfam" id="PF02572">
    <property type="entry name" value="CobA_CobO_BtuR"/>
    <property type="match status" value="1"/>
</dbReference>
<dbReference type="InterPro" id="IPR003724">
    <property type="entry name" value="CblAdoTrfase_CobA"/>
</dbReference>
<dbReference type="PANTHER" id="PTHR46638:SF1">
    <property type="entry name" value="CORRINOID ADENOSYLTRANSFERASE"/>
    <property type="match status" value="1"/>
</dbReference>
<comment type="function">
    <text evidence="4">Required for both de novo synthesis of the corrin ring for the assimilation of exogenous corrinoids. Participates in the adenosylation of a variety of incomplete and complete corrinoids.</text>
</comment>
<dbReference type="AlphaFoldDB" id="A0A6N4QWA3"/>
<dbReference type="GO" id="GO:0008817">
    <property type="term" value="F:corrinoid adenosyltransferase activity"/>
    <property type="evidence" value="ECO:0007669"/>
    <property type="project" value="UniProtKB-EC"/>
</dbReference>
<dbReference type="NCBIfam" id="TIGR00708">
    <property type="entry name" value="cobA"/>
    <property type="match status" value="1"/>
</dbReference>
<evidence type="ECO:0000256" key="3">
    <source>
        <dbReference type="ARBA" id="ARBA00012454"/>
    </source>
</evidence>
<name>A0A6N4QWA3_9LEPT</name>
<organism evidence="10 11">
    <name type="scientific">Leptospira yasudae</name>
    <dbReference type="NCBI Taxonomy" id="2202201"/>
    <lineage>
        <taxon>Bacteria</taxon>
        <taxon>Pseudomonadati</taxon>
        <taxon>Spirochaetota</taxon>
        <taxon>Spirochaetia</taxon>
        <taxon>Leptospirales</taxon>
        <taxon>Leptospiraceae</taxon>
        <taxon>Leptospira</taxon>
    </lineage>
</organism>
<evidence type="ECO:0000256" key="5">
    <source>
        <dbReference type="ARBA" id="ARBA00031529"/>
    </source>
</evidence>
<protein>
    <recommendedName>
        <fullName evidence="3">corrinoid adenosyltransferase</fullName>
        <ecNumber evidence="3">2.5.1.17</ecNumber>
    </recommendedName>
    <alternativeName>
        <fullName evidence="5">Cob(II)alamin adenosyltransferase</fullName>
    </alternativeName>
    <alternativeName>
        <fullName evidence="7">Cob(II)yrinic acid a,c-diamide adenosyltransferase</fullName>
    </alternativeName>
    <alternativeName>
        <fullName evidence="6">Cobinamide/cobalamin adenosyltransferase</fullName>
    </alternativeName>
</protein>
<evidence type="ECO:0000256" key="9">
    <source>
        <dbReference type="ARBA" id="ARBA00048692"/>
    </source>
</evidence>
<evidence type="ECO:0000256" key="4">
    <source>
        <dbReference type="ARBA" id="ARBA00024929"/>
    </source>
</evidence>
<comment type="catalytic activity">
    <reaction evidence="8">
        <text>2 cob(II)yrinate a,c diamide + reduced [electron-transfer flavoprotein] + 2 ATP = 2 adenosylcob(III)yrinate a,c-diamide + 2 triphosphate + oxidized [electron-transfer flavoprotein] + 3 H(+)</text>
        <dbReference type="Rhea" id="RHEA:11528"/>
        <dbReference type="Rhea" id="RHEA-COMP:10685"/>
        <dbReference type="Rhea" id="RHEA-COMP:10686"/>
        <dbReference type="ChEBI" id="CHEBI:15378"/>
        <dbReference type="ChEBI" id="CHEBI:18036"/>
        <dbReference type="ChEBI" id="CHEBI:30616"/>
        <dbReference type="ChEBI" id="CHEBI:57692"/>
        <dbReference type="ChEBI" id="CHEBI:58307"/>
        <dbReference type="ChEBI" id="CHEBI:58503"/>
        <dbReference type="ChEBI" id="CHEBI:58537"/>
        <dbReference type="EC" id="2.5.1.17"/>
    </reaction>
</comment>